<evidence type="ECO:0000256" key="1">
    <source>
        <dbReference type="SAM" id="Phobius"/>
    </source>
</evidence>
<keyword evidence="1" id="KW-0812">Transmembrane</keyword>
<reference evidence="2 3" key="1">
    <citation type="submission" date="2018-06" db="EMBL/GenBank/DDBJ databases">
        <authorList>
            <consortium name="Pathogen Informatics"/>
            <person name="Doyle S."/>
        </authorList>
    </citation>
    <scope>NUCLEOTIDE SEQUENCE [LARGE SCALE GENOMIC DNA]</scope>
    <source>
        <strain evidence="2 3">NCTC11388</strain>
    </source>
</reference>
<gene>
    <name evidence="2" type="ORF">NCTC11388_00703</name>
</gene>
<organism evidence="2 3">
    <name type="scientific">Sphingobacterium spiritivorum</name>
    <name type="common">Flavobacterium spiritivorum</name>
    <dbReference type="NCBI Taxonomy" id="258"/>
    <lineage>
        <taxon>Bacteria</taxon>
        <taxon>Pseudomonadati</taxon>
        <taxon>Bacteroidota</taxon>
        <taxon>Sphingobacteriia</taxon>
        <taxon>Sphingobacteriales</taxon>
        <taxon>Sphingobacteriaceae</taxon>
        <taxon>Sphingobacterium</taxon>
    </lineage>
</organism>
<dbReference type="EMBL" id="UGYW01000002">
    <property type="protein sequence ID" value="SUJ01101.1"/>
    <property type="molecule type" value="Genomic_DNA"/>
</dbReference>
<dbReference type="AlphaFoldDB" id="A0A380BGS1"/>
<sequence>MLNKMKLLIYFLEVNMMLRISKSTLTKINYVLIISLLMVALTGVLFSRSPEKLIQGEWEEVGWYFEKSDYNNKTGSQSGYINEQMKLEIFDQVVPYHMNVWHFAEDGSILSEQDTDSLQWYIKGRGHILELRKDGRKIESFQIQNLTRDKMELHFNLDLQVKGVVKIVLKRKELENNYAKKV</sequence>
<evidence type="ECO:0000313" key="2">
    <source>
        <dbReference type="EMBL" id="SUJ01101.1"/>
    </source>
</evidence>
<feature type="transmembrane region" description="Helical" evidence="1">
    <location>
        <begin position="28"/>
        <end position="46"/>
    </location>
</feature>
<keyword evidence="1" id="KW-0472">Membrane</keyword>
<accession>A0A380BGS1</accession>
<evidence type="ECO:0000313" key="3">
    <source>
        <dbReference type="Proteomes" id="UP000254893"/>
    </source>
</evidence>
<name>A0A380BGS1_SPHSI</name>
<proteinExistence type="predicted"/>
<protein>
    <recommendedName>
        <fullName evidence="4">Lipocalin-like domain-containing protein</fullName>
    </recommendedName>
</protein>
<evidence type="ECO:0008006" key="4">
    <source>
        <dbReference type="Google" id="ProtNLM"/>
    </source>
</evidence>
<keyword evidence="1" id="KW-1133">Transmembrane helix</keyword>
<dbReference type="Proteomes" id="UP000254893">
    <property type="component" value="Unassembled WGS sequence"/>
</dbReference>